<keyword evidence="8 12" id="KW-0798">TonB box</keyword>
<dbReference type="Pfam" id="PF00593">
    <property type="entry name" value="TonB_dep_Rec_b-barrel"/>
    <property type="match status" value="1"/>
</dbReference>
<dbReference type="InterPro" id="IPR039426">
    <property type="entry name" value="TonB-dep_rcpt-like"/>
</dbReference>
<gene>
    <name evidence="16" type="ORF">GCM10011379_24140</name>
</gene>
<evidence type="ECO:0000313" key="16">
    <source>
        <dbReference type="EMBL" id="GGH68145.1"/>
    </source>
</evidence>
<keyword evidence="7" id="KW-0406">Ion transport</keyword>
<dbReference type="RefSeq" id="WP_188952396.1">
    <property type="nucleotide sequence ID" value="NZ_BMIB01000002.1"/>
</dbReference>
<evidence type="ECO:0000256" key="6">
    <source>
        <dbReference type="ARBA" id="ARBA00023004"/>
    </source>
</evidence>
<evidence type="ECO:0000256" key="10">
    <source>
        <dbReference type="ARBA" id="ARBA00023237"/>
    </source>
</evidence>
<keyword evidence="4" id="KW-0410">Iron transport</keyword>
<feature type="signal peptide" evidence="13">
    <location>
        <begin position="1"/>
        <end position="20"/>
    </location>
</feature>
<dbReference type="InterPro" id="IPR012910">
    <property type="entry name" value="Plug_dom"/>
</dbReference>
<keyword evidence="9 11" id="KW-0472">Membrane</keyword>
<evidence type="ECO:0000256" key="8">
    <source>
        <dbReference type="ARBA" id="ARBA00023077"/>
    </source>
</evidence>
<keyword evidence="6" id="KW-0408">Iron</keyword>
<dbReference type="PANTHER" id="PTHR32552:SF81">
    <property type="entry name" value="TONB-DEPENDENT OUTER MEMBRANE RECEPTOR"/>
    <property type="match status" value="1"/>
</dbReference>
<keyword evidence="10 11" id="KW-0998">Cell outer membrane</keyword>
<reference evidence="16" key="1">
    <citation type="journal article" date="2014" name="Int. J. Syst. Evol. Microbiol.">
        <title>Complete genome sequence of Corynebacterium casei LMG S-19264T (=DSM 44701T), isolated from a smear-ripened cheese.</title>
        <authorList>
            <consortium name="US DOE Joint Genome Institute (JGI-PGF)"/>
            <person name="Walter F."/>
            <person name="Albersmeier A."/>
            <person name="Kalinowski J."/>
            <person name="Ruckert C."/>
        </authorList>
    </citation>
    <scope>NUCLEOTIDE SEQUENCE</scope>
    <source>
        <strain evidence="16">CGMCC 1.15290</strain>
    </source>
</reference>
<evidence type="ECO:0000256" key="13">
    <source>
        <dbReference type="SAM" id="SignalP"/>
    </source>
</evidence>
<reference evidence="16" key="2">
    <citation type="submission" date="2020-09" db="EMBL/GenBank/DDBJ databases">
        <authorList>
            <person name="Sun Q."/>
            <person name="Zhou Y."/>
        </authorList>
    </citation>
    <scope>NUCLEOTIDE SEQUENCE</scope>
    <source>
        <strain evidence="16">CGMCC 1.15290</strain>
    </source>
</reference>
<evidence type="ECO:0000259" key="15">
    <source>
        <dbReference type="Pfam" id="PF07715"/>
    </source>
</evidence>
<evidence type="ECO:0000256" key="2">
    <source>
        <dbReference type="ARBA" id="ARBA00022448"/>
    </source>
</evidence>
<dbReference type="EMBL" id="BMIB01000002">
    <property type="protein sequence ID" value="GGH68145.1"/>
    <property type="molecule type" value="Genomic_DNA"/>
</dbReference>
<keyword evidence="3 11" id="KW-1134">Transmembrane beta strand</keyword>
<evidence type="ECO:0000256" key="1">
    <source>
        <dbReference type="ARBA" id="ARBA00004571"/>
    </source>
</evidence>
<dbReference type="Proteomes" id="UP000627292">
    <property type="component" value="Unassembled WGS sequence"/>
</dbReference>
<feature type="chain" id="PRO_5036929741" evidence="13">
    <location>
        <begin position="21"/>
        <end position="684"/>
    </location>
</feature>
<evidence type="ECO:0000259" key="14">
    <source>
        <dbReference type="Pfam" id="PF00593"/>
    </source>
</evidence>
<evidence type="ECO:0000256" key="4">
    <source>
        <dbReference type="ARBA" id="ARBA00022496"/>
    </source>
</evidence>
<proteinExistence type="inferred from homology"/>
<comment type="caution">
    <text evidence="16">The sequence shown here is derived from an EMBL/GenBank/DDBJ whole genome shotgun (WGS) entry which is preliminary data.</text>
</comment>
<dbReference type="InterPro" id="IPR000531">
    <property type="entry name" value="Beta-barrel_TonB"/>
</dbReference>
<evidence type="ECO:0000256" key="3">
    <source>
        <dbReference type="ARBA" id="ARBA00022452"/>
    </source>
</evidence>
<evidence type="ECO:0000256" key="7">
    <source>
        <dbReference type="ARBA" id="ARBA00023065"/>
    </source>
</evidence>
<protein>
    <submittedName>
        <fullName evidence="16">Outer membrane protein</fullName>
    </submittedName>
</protein>
<dbReference type="InterPro" id="IPR037066">
    <property type="entry name" value="Plug_dom_sf"/>
</dbReference>
<accession>A0A917IYP5</accession>
<dbReference type="Gene3D" id="2.40.170.20">
    <property type="entry name" value="TonB-dependent receptor, beta-barrel domain"/>
    <property type="match status" value="1"/>
</dbReference>
<keyword evidence="13" id="KW-0732">Signal</keyword>
<keyword evidence="2 11" id="KW-0813">Transport</keyword>
<comment type="subcellular location">
    <subcellularLocation>
        <location evidence="1 11">Cell outer membrane</location>
        <topology evidence="1 11">Multi-pass membrane protein</topology>
    </subcellularLocation>
</comment>
<dbReference type="SUPFAM" id="SSF56935">
    <property type="entry name" value="Porins"/>
    <property type="match status" value="1"/>
</dbReference>
<evidence type="ECO:0000256" key="9">
    <source>
        <dbReference type="ARBA" id="ARBA00023136"/>
    </source>
</evidence>
<keyword evidence="17" id="KW-1185">Reference proteome</keyword>
<feature type="domain" description="TonB-dependent receptor plug" evidence="15">
    <location>
        <begin position="49"/>
        <end position="155"/>
    </location>
</feature>
<dbReference type="GO" id="GO:0006826">
    <property type="term" value="P:iron ion transport"/>
    <property type="evidence" value="ECO:0007669"/>
    <property type="project" value="UniProtKB-KW"/>
</dbReference>
<dbReference type="InterPro" id="IPR036942">
    <property type="entry name" value="Beta-barrel_TonB_sf"/>
</dbReference>
<dbReference type="GO" id="GO:0009279">
    <property type="term" value="C:cell outer membrane"/>
    <property type="evidence" value="ECO:0007669"/>
    <property type="project" value="UniProtKB-SubCell"/>
</dbReference>
<evidence type="ECO:0000256" key="11">
    <source>
        <dbReference type="PROSITE-ProRule" id="PRU01360"/>
    </source>
</evidence>
<dbReference type="Pfam" id="PF07715">
    <property type="entry name" value="Plug"/>
    <property type="match status" value="1"/>
</dbReference>
<evidence type="ECO:0000256" key="5">
    <source>
        <dbReference type="ARBA" id="ARBA00022692"/>
    </source>
</evidence>
<comment type="similarity">
    <text evidence="11 12">Belongs to the TonB-dependent receptor family.</text>
</comment>
<name>A0A917IYP5_9BACT</name>
<dbReference type="AlphaFoldDB" id="A0A917IYP5"/>
<dbReference type="PROSITE" id="PS52016">
    <property type="entry name" value="TONB_DEPENDENT_REC_3"/>
    <property type="match status" value="1"/>
</dbReference>
<organism evidence="16 17">
    <name type="scientific">Filimonas zeae</name>
    <dbReference type="NCBI Taxonomy" id="1737353"/>
    <lineage>
        <taxon>Bacteria</taxon>
        <taxon>Pseudomonadati</taxon>
        <taxon>Bacteroidota</taxon>
        <taxon>Chitinophagia</taxon>
        <taxon>Chitinophagales</taxon>
        <taxon>Chitinophagaceae</taxon>
        <taxon>Filimonas</taxon>
    </lineage>
</organism>
<keyword evidence="5 11" id="KW-0812">Transmembrane</keyword>
<dbReference type="Gene3D" id="2.170.130.10">
    <property type="entry name" value="TonB-dependent receptor, plug domain"/>
    <property type="match status" value="1"/>
</dbReference>
<sequence>MIMRFVPVLIGCAATLPVFAQRNAVDTLAAQQYPDTVVVTAFDLHSRWREAPAAVAVVNEQALLRSGQPTLVPALNAVTGVRMEERSPGSYRLSLRGSLLRAPFGVRNLKVYWNDIPLTDAGGNTYFNLPDLSQLQSLEIIKGPAASLYGANTGGVVLLHSGDVNRQPAGSSGQVGVTGGAYGLFAQNAGYSYADTGVHIQVGQVHYQSDGYRQQSRYRKDGGQVAGTVRLNRVQELSALLFYTDLMYKTPGGITLQQMEANPRQARQKTATLPGSADQQAAIYNKTAFGGIALKTAMGSRWDNTTVLMVNHTGFRNPFITNYEVRNEWNYGGRTAFRYHQEQGSFQWQARAGAEWLQNQSDVDNYDNNGGVKGDVQTKDKLKATQHFLFIQADAQWRNRWVFQAGVSRNMLTYHYQRLTDVTPEEEKELGALWAPRVSILYKIMPTVAVYGIASRGFSSPSLAEVRPSDGNYYGNLQPEHGWNFELGVKGSAWRNRIQFDVSGYDFRLRDAIVRRSNAAGAEYFVNAGGTKQTGAEAFVSVRVLPVLTLFNSFSYQPYTFTGYIAGTANYSGNHLTGVPRTVNVSGLDITLPQGWFANITLNATSRLPLADDNSVYAAGYQLLQAKLGYTHRMKSVQWTLFAAGDNLLNQLYSLGNDINALGGRYYNPAPSRNFSAGLAVRWH</sequence>
<feature type="domain" description="TonB-dependent receptor-like beta-barrel" evidence="14">
    <location>
        <begin position="291"/>
        <end position="648"/>
    </location>
</feature>
<evidence type="ECO:0000313" key="17">
    <source>
        <dbReference type="Proteomes" id="UP000627292"/>
    </source>
</evidence>
<dbReference type="PANTHER" id="PTHR32552">
    <property type="entry name" value="FERRICHROME IRON RECEPTOR-RELATED"/>
    <property type="match status" value="1"/>
</dbReference>
<evidence type="ECO:0000256" key="12">
    <source>
        <dbReference type="RuleBase" id="RU003357"/>
    </source>
</evidence>